<accession>A0A9D2NVU8</accession>
<sequence length="385" mass="43696">MDNRKKSKRRMERLIGKIFILCLFGVMLVNIIIPDREMSEEENRMLASKPKLTFSTLVNGDFMEQYEEYLSDQFAGRDLWHRMKVALDRFGGSRMENGIYIGKDGQLLQDIQVPDQEHLSENLDAIKEFTETYQDIPVTMILVPDAACILNDRLPWLASVEDQNQMISMVEQSLGDSVTWVDAASALNKHKREKIYYLTDHHWTSLGAFYTFQEAATALGIEEDVSDKFLSYTVSDSFNGVLASESGAGLGTEENIDIYVPREGDNDVIVNYVNESKRTTSLYDSSKLETKDQYGVFLGGNTSLIDIRTVSTSQKRLLVVKDSFANSFIPFLAPYYREIVVVDPRYYSGTIEDIMSSYRITDALFLYSGNSFFTDNSISGVFTGE</sequence>
<dbReference type="Pfam" id="PF14286">
    <property type="entry name" value="DHHW"/>
    <property type="match status" value="1"/>
</dbReference>
<evidence type="ECO:0000313" key="3">
    <source>
        <dbReference type="Proteomes" id="UP000823894"/>
    </source>
</evidence>
<keyword evidence="1" id="KW-0472">Membrane</keyword>
<proteinExistence type="predicted"/>
<evidence type="ECO:0000313" key="2">
    <source>
        <dbReference type="EMBL" id="HJC37788.1"/>
    </source>
</evidence>
<reference evidence="2" key="2">
    <citation type="submission" date="2021-04" db="EMBL/GenBank/DDBJ databases">
        <authorList>
            <person name="Gilroy R."/>
        </authorList>
    </citation>
    <scope>NUCLEOTIDE SEQUENCE</scope>
    <source>
        <strain evidence="2">ChiGjej1B1-1692</strain>
    </source>
</reference>
<feature type="transmembrane region" description="Helical" evidence="1">
    <location>
        <begin position="14"/>
        <end position="33"/>
    </location>
</feature>
<dbReference type="AlphaFoldDB" id="A0A9D2NVU8"/>
<evidence type="ECO:0008006" key="4">
    <source>
        <dbReference type="Google" id="ProtNLM"/>
    </source>
</evidence>
<keyword evidence="1" id="KW-1133">Transmembrane helix</keyword>
<reference evidence="2" key="1">
    <citation type="journal article" date="2021" name="PeerJ">
        <title>Extensive microbial diversity within the chicken gut microbiome revealed by metagenomics and culture.</title>
        <authorList>
            <person name="Gilroy R."/>
            <person name="Ravi A."/>
            <person name="Getino M."/>
            <person name="Pursley I."/>
            <person name="Horton D.L."/>
            <person name="Alikhan N.F."/>
            <person name="Baker D."/>
            <person name="Gharbi K."/>
            <person name="Hall N."/>
            <person name="Watson M."/>
            <person name="Adriaenssens E.M."/>
            <person name="Foster-Nyarko E."/>
            <person name="Jarju S."/>
            <person name="Secka A."/>
            <person name="Antonio M."/>
            <person name="Oren A."/>
            <person name="Chaudhuri R.R."/>
            <person name="La Ragione R."/>
            <person name="Hildebrand F."/>
            <person name="Pallen M.J."/>
        </authorList>
    </citation>
    <scope>NUCLEOTIDE SEQUENCE</scope>
    <source>
        <strain evidence="2">ChiGjej1B1-1692</strain>
    </source>
</reference>
<protein>
    <recommendedName>
        <fullName evidence="4">DHHW protein</fullName>
    </recommendedName>
</protein>
<dbReference type="Proteomes" id="UP000823894">
    <property type="component" value="Unassembled WGS sequence"/>
</dbReference>
<evidence type="ECO:0000256" key="1">
    <source>
        <dbReference type="SAM" id="Phobius"/>
    </source>
</evidence>
<dbReference type="EMBL" id="DWWK01000018">
    <property type="protein sequence ID" value="HJC37788.1"/>
    <property type="molecule type" value="Genomic_DNA"/>
</dbReference>
<name>A0A9D2NVU8_9FIRM</name>
<dbReference type="InterPro" id="IPR025945">
    <property type="entry name" value="DHHW"/>
</dbReference>
<keyword evidence="1" id="KW-0812">Transmembrane</keyword>
<gene>
    <name evidence="2" type="ORF">H9757_01790</name>
</gene>
<organism evidence="2 3">
    <name type="scientific">Candidatus Mediterraneibacter faecigallinarum</name>
    <dbReference type="NCBI Taxonomy" id="2838669"/>
    <lineage>
        <taxon>Bacteria</taxon>
        <taxon>Bacillati</taxon>
        <taxon>Bacillota</taxon>
        <taxon>Clostridia</taxon>
        <taxon>Lachnospirales</taxon>
        <taxon>Lachnospiraceae</taxon>
        <taxon>Mediterraneibacter</taxon>
    </lineage>
</organism>
<comment type="caution">
    <text evidence="2">The sequence shown here is derived from an EMBL/GenBank/DDBJ whole genome shotgun (WGS) entry which is preliminary data.</text>
</comment>